<keyword evidence="1" id="KW-0732">Signal</keyword>
<dbReference type="Proteomes" id="UP000306102">
    <property type="component" value="Unassembled WGS sequence"/>
</dbReference>
<accession>A0A4S4E8Z9</accession>
<feature type="domain" description="Bifunctional inhibitor/plant lipid transfer protein/seed storage helical" evidence="2">
    <location>
        <begin position="39"/>
        <end position="108"/>
    </location>
</feature>
<proteinExistence type="predicted"/>
<comment type="caution">
    <text evidence="3">The sequence shown here is derived from an EMBL/GenBank/DDBJ whole genome shotgun (WGS) entry which is preliminary data.</text>
</comment>
<dbReference type="PANTHER" id="PTHR33122">
    <property type="entry name" value="LIPID BINDING PROTEIN-RELATED"/>
    <property type="match status" value="1"/>
</dbReference>
<dbReference type="EMBL" id="SDRB02006838">
    <property type="protein sequence ID" value="THG11965.1"/>
    <property type="molecule type" value="Genomic_DNA"/>
</dbReference>
<organism evidence="3 4">
    <name type="scientific">Camellia sinensis var. sinensis</name>
    <name type="common">China tea</name>
    <dbReference type="NCBI Taxonomy" id="542762"/>
    <lineage>
        <taxon>Eukaryota</taxon>
        <taxon>Viridiplantae</taxon>
        <taxon>Streptophyta</taxon>
        <taxon>Embryophyta</taxon>
        <taxon>Tracheophyta</taxon>
        <taxon>Spermatophyta</taxon>
        <taxon>Magnoliopsida</taxon>
        <taxon>eudicotyledons</taxon>
        <taxon>Gunneridae</taxon>
        <taxon>Pentapetalae</taxon>
        <taxon>asterids</taxon>
        <taxon>Ericales</taxon>
        <taxon>Theaceae</taxon>
        <taxon>Camellia</taxon>
    </lineage>
</organism>
<evidence type="ECO:0000313" key="3">
    <source>
        <dbReference type="EMBL" id="THG11965.1"/>
    </source>
</evidence>
<protein>
    <recommendedName>
        <fullName evidence="2">Bifunctional inhibitor/plant lipid transfer protein/seed storage helical domain-containing protein</fullName>
    </recommendedName>
</protein>
<feature type="chain" id="PRO_5020861810" description="Bifunctional inhibitor/plant lipid transfer protein/seed storage helical domain-containing protein" evidence="1">
    <location>
        <begin position="28"/>
        <end position="237"/>
    </location>
</feature>
<dbReference type="CDD" id="cd00010">
    <property type="entry name" value="AAI_LTSS"/>
    <property type="match status" value="1"/>
</dbReference>
<dbReference type="SUPFAM" id="SSF47699">
    <property type="entry name" value="Bifunctional inhibitor/lipid-transfer protein/seed storage 2S albumin"/>
    <property type="match status" value="1"/>
</dbReference>
<name>A0A4S4E8Z9_CAMSN</name>
<sequence length="237" mass="25529">MEAPKKYICVLGFLLFLGIAELGGVNGAGECGKASPDTEAFKLIPCASAAKDENATPSSACCLQVKKLGQNPGCLCAVMLSNTAKNSGVNPEIAITIPKRCNLSDRPVGYKCGAPPLSHMHIRGAFELNQLGSPKKDGDHCFGWPPPCQHWCWNLYLTLKTEDHKSHPLLDMTKKYYSFGLVMGSWSLDAARCPFSIAQGLSTTWCRGPAEAATCICTHSQLPRFLARFPQLGTAVP</sequence>
<dbReference type="Gene3D" id="1.10.110.10">
    <property type="entry name" value="Plant lipid-transfer and hydrophobic proteins"/>
    <property type="match status" value="1"/>
</dbReference>
<dbReference type="InterPro" id="IPR036312">
    <property type="entry name" value="Bifun_inhib/LTP/seed_sf"/>
</dbReference>
<evidence type="ECO:0000256" key="1">
    <source>
        <dbReference type="SAM" id="SignalP"/>
    </source>
</evidence>
<evidence type="ECO:0000313" key="4">
    <source>
        <dbReference type="Proteomes" id="UP000306102"/>
    </source>
</evidence>
<evidence type="ECO:0000259" key="2">
    <source>
        <dbReference type="Pfam" id="PF14368"/>
    </source>
</evidence>
<dbReference type="GO" id="GO:0009627">
    <property type="term" value="P:systemic acquired resistance"/>
    <property type="evidence" value="ECO:0007669"/>
    <property type="project" value="InterPro"/>
</dbReference>
<keyword evidence="4" id="KW-1185">Reference proteome</keyword>
<gene>
    <name evidence="3" type="ORF">TEA_022862</name>
</gene>
<dbReference type="AlphaFoldDB" id="A0A4S4E8Z9"/>
<dbReference type="Pfam" id="PF14368">
    <property type="entry name" value="LTP_2"/>
    <property type="match status" value="1"/>
</dbReference>
<feature type="signal peptide" evidence="1">
    <location>
        <begin position="1"/>
        <end position="27"/>
    </location>
</feature>
<reference evidence="3 4" key="1">
    <citation type="journal article" date="2018" name="Proc. Natl. Acad. Sci. U.S.A.">
        <title>Draft genome sequence of Camellia sinensis var. sinensis provides insights into the evolution of the tea genome and tea quality.</title>
        <authorList>
            <person name="Wei C."/>
            <person name="Yang H."/>
            <person name="Wang S."/>
            <person name="Zhao J."/>
            <person name="Liu C."/>
            <person name="Gao L."/>
            <person name="Xia E."/>
            <person name="Lu Y."/>
            <person name="Tai Y."/>
            <person name="She G."/>
            <person name="Sun J."/>
            <person name="Cao H."/>
            <person name="Tong W."/>
            <person name="Gao Q."/>
            <person name="Li Y."/>
            <person name="Deng W."/>
            <person name="Jiang X."/>
            <person name="Wang W."/>
            <person name="Chen Q."/>
            <person name="Zhang S."/>
            <person name="Li H."/>
            <person name="Wu J."/>
            <person name="Wang P."/>
            <person name="Li P."/>
            <person name="Shi C."/>
            <person name="Zheng F."/>
            <person name="Jian J."/>
            <person name="Huang B."/>
            <person name="Shan D."/>
            <person name="Shi M."/>
            <person name="Fang C."/>
            <person name="Yue Y."/>
            <person name="Li F."/>
            <person name="Li D."/>
            <person name="Wei S."/>
            <person name="Han B."/>
            <person name="Jiang C."/>
            <person name="Yin Y."/>
            <person name="Xia T."/>
            <person name="Zhang Z."/>
            <person name="Bennetzen J.L."/>
            <person name="Zhao S."/>
            <person name="Wan X."/>
        </authorList>
    </citation>
    <scope>NUCLEOTIDE SEQUENCE [LARGE SCALE GENOMIC DNA]</scope>
    <source>
        <strain evidence="4">cv. Shuchazao</strain>
        <tissue evidence="3">Leaf</tissue>
    </source>
</reference>
<dbReference type="InterPro" id="IPR016140">
    <property type="entry name" value="Bifunc_inhib/LTP/seed_store"/>
</dbReference>
<dbReference type="InterPro" id="IPR039265">
    <property type="entry name" value="DIR1-like"/>
</dbReference>
<dbReference type="STRING" id="542762.A0A4S4E8Z9"/>
<dbReference type="PANTHER" id="PTHR33122:SF4">
    <property type="entry name" value="OS04G0415800 PROTEIN"/>
    <property type="match status" value="1"/>
</dbReference>
<dbReference type="GO" id="GO:0005504">
    <property type="term" value="F:fatty acid binding"/>
    <property type="evidence" value="ECO:0007669"/>
    <property type="project" value="InterPro"/>
</dbReference>